<name>A0A9D1JQY5_9FIRM</name>
<sequence>MTRRYDARFHPRVEYGICIALIISFFRYGYYDGALYWITWRLTMVCGLISAHIAVRSFARQRIETQGTALKNQLLLDSYMSLKQRTK</sequence>
<keyword evidence="1" id="KW-0472">Membrane</keyword>
<evidence type="ECO:0000313" key="2">
    <source>
        <dbReference type="EMBL" id="HIS47697.1"/>
    </source>
</evidence>
<dbReference type="AlphaFoldDB" id="A0A9D1JQY5"/>
<reference evidence="2" key="1">
    <citation type="submission" date="2020-10" db="EMBL/GenBank/DDBJ databases">
        <authorList>
            <person name="Gilroy R."/>
        </authorList>
    </citation>
    <scope>NUCLEOTIDE SEQUENCE</scope>
    <source>
        <strain evidence="2">CHK178-757</strain>
    </source>
</reference>
<evidence type="ECO:0000256" key="1">
    <source>
        <dbReference type="SAM" id="Phobius"/>
    </source>
</evidence>
<comment type="caution">
    <text evidence="2">The sequence shown here is derived from an EMBL/GenBank/DDBJ whole genome shotgun (WGS) entry which is preliminary data.</text>
</comment>
<feature type="transmembrane region" description="Helical" evidence="1">
    <location>
        <begin position="12"/>
        <end position="30"/>
    </location>
</feature>
<evidence type="ECO:0000313" key="3">
    <source>
        <dbReference type="Proteomes" id="UP000823927"/>
    </source>
</evidence>
<organism evidence="2 3">
    <name type="scientific">Candidatus Scybalocola faecigallinarum</name>
    <dbReference type="NCBI Taxonomy" id="2840941"/>
    <lineage>
        <taxon>Bacteria</taxon>
        <taxon>Bacillati</taxon>
        <taxon>Bacillota</taxon>
        <taxon>Clostridia</taxon>
        <taxon>Lachnospirales</taxon>
        <taxon>Lachnospiraceae</taxon>
        <taxon>Lachnospiraceae incertae sedis</taxon>
        <taxon>Candidatus Scybalocola (ex Gilroy et al. 2021)</taxon>
    </lineage>
</organism>
<gene>
    <name evidence="2" type="ORF">IAB46_09125</name>
</gene>
<feature type="transmembrane region" description="Helical" evidence="1">
    <location>
        <begin position="36"/>
        <end position="55"/>
    </location>
</feature>
<proteinExistence type="predicted"/>
<protein>
    <submittedName>
        <fullName evidence="2">Uncharacterized protein</fullName>
    </submittedName>
</protein>
<accession>A0A9D1JQY5</accession>
<dbReference type="Proteomes" id="UP000823927">
    <property type="component" value="Unassembled WGS sequence"/>
</dbReference>
<keyword evidence="1" id="KW-1133">Transmembrane helix</keyword>
<dbReference type="EMBL" id="DVIT01000031">
    <property type="protein sequence ID" value="HIS47697.1"/>
    <property type="molecule type" value="Genomic_DNA"/>
</dbReference>
<reference evidence="2" key="2">
    <citation type="journal article" date="2021" name="PeerJ">
        <title>Extensive microbial diversity within the chicken gut microbiome revealed by metagenomics and culture.</title>
        <authorList>
            <person name="Gilroy R."/>
            <person name="Ravi A."/>
            <person name="Getino M."/>
            <person name="Pursley I."/>
            <person name="Horton D.L."/>
            <person name="Alikhan N.F."/>
            <person name="Baker D."/>
            <person name="Gharbi K."/>
            <person name="Hall N."/>
            <person name="Watson M."/>
            <person name="Adriaenssens E.M."/>
            <person name="Foster-Nyarko E."/>
            <person name="Jarju S."/>
            <person name="Secka A."/>
            <person name="Antonio M."/>
            <person name="Oren A."/>
            <person name="Chaudhuri R.R."/>
            <person name="La Ragione R."/>
            <person name="Hildebrand F."/>
            <person name="Pallen M.J."/>
        </authorList>
    </citation>
    <scope>NUCLEOTIDE SEQUENCE</scope>
    <source>
        <strain evidence="2">CHK178-757</strain>
    </source>
</reference>
<keyword evidence="1" id="KW-0812">Transmembrane</keyword>